<dbReference type="SMART" id="SM00028">
    <property type="entry name" value="TPR"/>
    <property type="match status" value="4"/>
</dbReference>
<dbReference type="SUPFAM" id="SSF48452">
    <property type="entry name" value="TPR-like"/>
    <property type="match status" value="2"/>
</dbReference>
<dbReference type="Gene3D" id="1.25.40.10">
    <property type="entry name" value="Tetratricopeptide repeat domain"/>
    <property type="match status" value="2"/>
</dbReference>
<evidence type="ECO:0000256" key="2">
    <source>
        <dbReference type="ARBA" id="ARBA00022803"/>
    </source>
</evidence>
<dbReference type="PANTHER" id="PTHR45586">
    <property type="entry name" value="TPR REPEAT-CONTAINING PROTEIN PA4667"/>
    <property type="match status" value="1"/>
</dbReference>
<organism evidence="4 5">
    <name type="scientific">Mesonia maritima</name>
    <dbReference type="NCBI Taxonomy" id="1793873"/>
    <lineage>
        <taxon>Bacteria</taxon>
        <taxon>Pseudomonadati</taxon>
        <taxon>Bacteroidota</taxon>
        <taxon>Flavobacteriia</taxon>
        <taxon>Flavobacteriales</taxon>
        <taxon>Flavobacteriaceae</taxon>
        <taxon>Mesonia</taxon>
    </lineage>
</organism>
<evidence type="ECO:0008006" key="6">
    <source>
        <dbReference type="Google" id="ProtNLM"/>
    </source>
</evidence>
<feature type="repeat" description="TPR" evidence="3">
    <location>
        <begin position="414"/>
        <end position="447"/>
    </location>
</feature>
<name>A0ABU1K6J1_9FLAO</name>
<dbReference type="RefSeq" id="WP_309727525.1">
    <property type="nucleotide sequence ID" value="NZ_JAVDQA010000002.1"/>
</dbReference>
<accession>A0ABU1K6J1</accession>
<evidence type="ECO:0000256" key="3">
    <source>
        <dbReference type="PROSITE-ProRule" id="PRU00339"/>
    </source>
</evidence>
<keyword evidence="5" id="KW-1185">Reference proteome</keyword>
<dbReference type="InterPro" id="IPR051012">
    <property type="entry name" value="CellSynth/LPSAsmb/PSIAsmb"/>
</dbReference>
<proteinExistence type="predicted"/>
<dbReference type="Pfam" id="PF13181">
    <property type="entry name" value="TPR_8"/>
    <property type="match status" value="1"/>
</dbReference>
<dbReference type="PANTHER" id="PTHR45586:SF1">
    <property type="entry name" value="LIPOPOLYSACCHARIDE ASSEMBLY PROTEIN B"/>
    <property type="match status" value="1"/>
</dbReference>
<reference evidence="4 5" key="1">
    <citation type="submission" date="2023-07" db="EMBL/GenBank/DDBJ databases">
        <title>Genomic Encyclopedia of Type Strains, Phase IV (KMG-IV): sequencing the most valuable type-strain genomes for metagenomic binning, comparative biology and taxonomic classification.</title>
        <authorList>
            <person name="Goeker M."/>
        </authorList>
    </citation>
    <scope>NUCLEOTIDE SEQUENCE [LARGE SCALE GENOMIC DNA]</scope>
    <source>
        <strain evidence="4 5">DSM 102814</strain>
    </source>
</reference>
<sequence>MSEKKTTIQFQIDLNSLKTVGKITDGESDSITDDINLQISRSLKNLFSSGFVDWIPDFNSHIENDNHIKAYELLENKKWTLQFSKELILDSLLKLDKIKIEKEQRKNFLLIIIAVASREANFGKVENEIESFLSEFGNSIEPEMKQSVLLSKGNALAQNGKINVANKIYKDVIKNINSSAVDKAYAYRGLAKITASKEDIIQYHNLSADKFLEAGKKQDSIKDMVYVSNLYEKSNPETALTLIDNAIELYDSENILDKEFKAELHHKKASYLFTLNQFKSALESIEVSCELRANLIGNEYELYSSHSVAEMLCDRLNKSERKLYHSNKIKLLAPTISDKEFDLQIQIQNNMNKKRIIDNELLEKIENSEFKLFKFSVYIFNAVLDKSSFNKQLEWLDKAKILLNKKEFYNVHFSLYYFTTAEVYRNQKNVPEAIKNYELSLDYNPFHYQSIQNCGAILWKNEMWSKSRDFFRKRIDILGESSTLSYALGRSYFELEKYQQAFNYFRKVSNELDGVDISKYINECLKKDLDIKLEQSKLEPQTKIPISINSFRTTLAEFSQSISTKSRMYFWKNDSGKYKWDSMPEERGKQFLINALEMKYGKDSIEIFQESIAGAGIIDLFLILRGGLKIVVELKICGGAGYSSNYAISGEDQLVHYLKNTSTKIGFLVVFDGRLRDFEKGFKKIQSIDDLTIYTTAIEMKPKIK</sequence>
<keyword evidence="1" id="KW-0677">Repeat</keyword>
<evidence type="ECO:0000313" key="4">
    <source>
        <dbReference type="EMBL" id="MDR6300627.1"/>
    </source>
</evidence>
<dbReference type="InterPro" id="IPR011990">
    <property type="entry name" value="TPR-like_helical_dom_sf"/>
</dbReference>
<evidence type="ECO:0000256" key="1">
    <source>
        <dbReference type="ARBA" id="ARBA00022737"/>
    </source>
</evidence>
<keyword evidence="2 3" id="KW-0802">TPR repeat</keyword>
<evidence type="ECO:0000313" key="5">
    <source>
        <dbReference type="Proteomes" id="UP001257659"/>
    </source>
</evidence>
<comment type="caution">
    <text evidence="4">The sequence shown here is derived from an EMBL/GenBank/DDBJ whole genome shotgun (WGS) entry which is preliminary data.</text>
</comment>
<protein>
    <recommendedName>
        <fullName evidence="6">Tetratricopeptide repeat protein</fullName>
    </recommendedName>
</protein>
<dbReference type="PROSITE" id="PS50005">
    <property type="entry name" value="TPR"/>
    <property type="match status" value="1"/>
</dbReference>
<dbReference type="InterPro" id="IPR019734">
    <property type="entry name" value="TPR_rpt"/>
</dbReference>
<gene>
    <name evidence="4" type="ORF">GGR31_001258</name>
</gene>
<dbReference type="EMBL" id="JAVDQA010000002">
    <property type="protein sequence ID" value="MDR6300627.1"/>
    <property type="molecule type" value="Genomic_DNA"/>
</dbReference>
<dbReference type="Proteomes" id="UP001257659">
    <property type="component" value="Unassembled WGS sequence"/>
</dbReference>